<dbReference type="Proteomes" id="UP001597294">
    <property type="component" value="Unassembled WGS sequence"/>
</dbReference>
<reference evidence="2" key="1">
    <citation type="journal article" date="2019" name="Int. J. Syst. Evol. Microbiol.">
        <title>The Global Catalogue of Microorganisms (GCM) 10K type strain sequencing project: providing services to taxonomists for standard genome sequencing and annotation.</title>
        <authorList>
            <consortium name="The Broad Institute Genomics Platform"/>
            <consortium name="The Broad Institute Genome Sequencing Center for Infectious Disease"/>
            <person name="Wu L."/>
            <person name="Ma J."/>
        </authorList>
    </citation>
    <scope>NUCLEOTIDE SEQUENCE [LARGE SCALE GENOMIC DNA]</scope>
    <source>
        <strain evidence="2">CGMCC 4.7192</strain>
    </source>
</reference>
<accession>A0ABW5BK63</accession>
<comment type="caution">
    <text evidence="1">The sequence shown here is derived from an EMBL/GenBank/DDBJ whole genome shotgun (WGS) entry which is preliminary data.</text>
</comment>
<protein>
    <submittedName>
        <fullName evidence="1">Uncharacterized protein</fullName>
    </submittedName>
</protein>
<organism evidence="1 2">
    <name type="scientific">Kiloniella antarctica</name>
    <dbReference type="NCBI Taxonomy" id="1550907"/>
    <lineage>
        <taxon>Bacteria</taxon>
        <taxon>Pseudomonadati</taxon>
        <taxon>Pseudomonadota</taxon>
        <taxon>Alphaproteobacteria</taxon>
        <taxon>Rhodospirillales</taxon>
        <taxon>Kiloniellaceae</taxon>
        <taxon>Kiloniella</taxon>
    </lineage>
</organism>
<evidence type="ECO:0000313" key="1">
    <source>
        <dbReference type="EMBL" id="MFD2205871.1"/>
    </source>
</evidence>
<evidence type="ECO:0000313" key="2">
    <source>
        <dbReference type="Proteomes" id="UP001597294"/>
    </source>
</evidence>
<dbReference type="RefSeq" id="WP_380250899.1">
    <property type="nucleotide sequence ID" value="NZ_JBHUII010000004.1"/>
</dbReference>
<keyword evidence="2" id="KW-1185">Reference proteome</keyword>
<dbReference type="EMBL" id="JBHUII010000004">
    <property type="protein sequence ID" value="MFD2205871.1"/>
    <property type="molecule type" value="Genomic_DNA"/>
</dbReference>
<proteinExistence type="predicted"/>
<gene>
    <name evidence="1" type="ORF">ACFSKO_09625</name>
</gene>
<name>A0ABW5BK63_9PROT</name>
<sequence length="61" mass="6950">MANVSVNVVQPVSFRTEKAIAFVMNTVAELVSSYKAKRHERRVEKILEGLDPRIVRDILPQ</sequence>